<reference evidence="2 3" key="1">
    <citation type="submission" date="2019-07" db="EMBL/GenBank/DDBJ databases">
        <title>Genomes of Cafeteria roenbergensis.</title>
        <authorList>
            <person name="Fischer M.G."/>
            <person name="Hackl T."/>
            <person name="Roman M."/>
        </authorList>
    </citation>
    <scope>NUCLEOTIDE SEQUENCE [LARGE SCALE GENOMIC DNA]</scope>
    <source>
        <strain evidence="2 3">RCC970-E3</strain>
    </source>
</reference>
<feature type="region of interest" description="Disordered" evidence="1">
    <location>
        <begin position="899"/>
        <end position="930"/>
    </location>
</feature>
<evidence type="ECO:0000313" key="3">
    <source>
        <dbReference type="Proteomes" id="UP000324907"/>
    </source>
</evidence>
<evidence type="ECO:0000256" key="1">
    <source>
        <dbReference type="SAM" id="MobiDB-lite"/>
    </source>
</evidence>
<feature type="region of interest" description="Disordered" evidence="1">
    <location>
        <begin position="1642"/>
        <end position="1681"/>
    </location>
</feature>
<dbReference type="EMBL" id="VLTL01000003">
    <property type="protein sequence ID" value="KAA0172045.1"/>
    <property type="molecule type" value="Genomic_DNA"/>
</dbReference>
<feature type="region of interest" description="Disordered" evidence="1">
    <location>
        <begin position="2352"/>
        <end position="2406"/>
    </location>
</feature>
<dbReference type="PANTHER" id="PTHR45725:SF18">
    <property type="entry name" value="ORC1-LIKE AAA ATPASE DOMAIN-CONTAINING PROTEIN"/>
    <property type="match status" value="1"/>
</dbReference>
<name>A0A5A8E2K9_CAFRO</name>
<feature type="region of interest" description="Disordered" evidence="1">
    <location>
        <begin position="1615"/>
        <end position="1634"/>
    </location>
</feature>
<evidence type="ECO:0000313" key="2">
    <source>
        <dbReference type="EMBL" id="KAA0172045.1"/>
    </source>
</evidence>
<feature type="region of interest" description="Disordered" evidence="1">
    <location>
        <begin position="575"/>
        <end position="594"/>
    </location>
</feature>
<feature type="region of interest" description="Disordered" evidence="1">
    <location>
        <begin position="2447"/>
        <end position="2474"/>
    </location>
</feature>
<comment type="caution">
    <text evidence="2">The sequence shown here is derived from an EMBL/GenBank/DDBJ whole genome shotgun (WGS) entry which is preliminary data.</text>
</comment>
<sequence length="2930" mass="299621">MVPDSPLIGAAGVTPLVPSGFALGATAAHEDDPGASRGVGPRRSLDAWADEDEGDGRFGDADAPSQQLGATGADSASAGAAASEAQDAGDAAKFADVEGIETAPAPLSVADVSAAALARSSSVGDDAASATAAAAAAASAAAAAAAATVASVAAAGTEATSEASGANAASVLITPDQWASLDLFSGGWAWSGDSGSARQATPGSSDEDGQLPADASACAAAAQAAQADLDREEHRLFTAAMALGTSAQRSDLADLATACYDSLGAKSVAPPVLPGTGGGSSALAASASAPATPVQATPPLAPAASAAAGESLAIPDWGYTLQVLARSKDMRRLQPVAWRSALAARAERAVAAVLLLHAHALPEAIEHFRAVRRWARSAGQQPITRSQPRQHPPNPPSALLEAFSAARRIREWILEAERRTTDKRAAAKLAGGVLHRALCLLELRPAEAWRLPPHVASGRIPADLQRQVLTFVTCHGLAIDPIVSAVEVRATSSAWRSSLAALRPRALAALSSLLPASQSGAGIAAGSDSADGVAATASDLATGTGVIGVSRHTTDWALASYSALALALGAADDPSHAPVHARHSPDNSVSPSAAAGAAAAGASAAPAVADGRTLLTRVVGECRAVARRVAASAADGAARAQLPPLLTLLLQCVRGVHGPERVAVASSLAGDLVAAAQALHAARPRALDEAGDAEQADAGQPTDEGDATEADDAEDGTPCVWPVTVASNLEASAFQASDGVRAPVPRAVLDVTTACSARGASGTATAHRALDLSTRRGWICGALSRPDSSAVEPRIVIALPDWVAGAFECLEVWATNDPACPKELRVSCWSHKHDLVAGAEPHSATWGIVGNDVAPSRALAMAAANAGISGPEQDVLPTEALGGARFSRRVVLRPPRRGRSLRNELGEEDEEDEDGAGNLPEDDVLDSAPEGAGRGRWVSVLDAFSLVKSGWRPGLPVGFVSLNVRANRAGGTVTRLAGVRVWASPFGPGLGEGALSATVLDATLQLALAGLQRGGLEVASSPDRPSDADTSLTLALGPVGDALSDLEARKATIGAAVRSESGLPGSGPSAQASAARADFRVAASLRRAAIIPTVRPAVDVGALAAGFGACLDLTATGMSSASWQSDFATILPLASAIARRAEEAQRRPTVDVPTAVAHSALPTTVPEGGSAAAEAGGEGATRDASMERVNFFEAVASDPGAAALVLQPRAEKEAARAEGLGGCDVRLSLPVVASRALWSWAGLRAHTVAPGSEGMPALARGDPVVTSEGDRALIRCSIVDNSLLLLGAEFGGDIRLSPGSAERASLASGAASAVGVLVGQVRPSPFFKALVSDAVAAIEAGAAAVTCFVAVAGDEAAPVTSALGAGPRTVAELAEAAASAPFSEVLRICMGVAGLGAASGCIVSVAPAVGALALERAWTNLTEWMEGLEPGSPLDALLPVGEAWGRARVVARAPAPFRRCMRVAFEGLGLEFWRWVAWEGCDSATIGAGICPPVHSATPKSFTTSVLSSAVAVEGSCDIRWLPDEMAPPGWVTGPVVCGRDRVDFAVQWRARALSRGLGTVDGGSSRHDHVRVTLPHWLGVPDVEETAGTALRQVPAGAYDNEYHDLCGVAAVARDPDSGHDPEPDVLEDLAPLAWPDPRRGLLGRGDLAGDGAAPGATGKGAGAKGDDDPSWPRPAQAVAAAAAAAAERAARGSAPAVAAGPPGLQWAVQDIPVMASAADAESRLLQWRVCLKPGDRVDCFDSHNKWYEGVVIDSNEEVVTVRFIGWSPRSLPGRYDENIHRLPRGDSDPRLLPPTCKIRDWRRVQLADDVEIREGRVVENTTVSAIDQALRRVRVAHADDWHQLGNPYDLAAHSTHQRPAQWANIDRESFLAPPPVPPLPVQPAAPALTALLAAASARHAREASARSLARAGASMAAAIRGDEPCETARITFSAWLRLPTEAEAAPALPWASDAAVAHAAACYPWHGTLCEQGPSEAFGPAGSNRALSLLPAGTPVEAEFSDRNWYHGLVETAAKVSDVQDSSDDDNDDDDDDVDAEGMGGGGGADCGRLDEEDDEEEDEEDDGDQYDGDGYEDDDEQDSASDSSSQGGGLAAADRDEAVGAVDVAFEDGDRRSGLEPGQCDTPVRSSSVVMMRPDAALVHAMDERKVDGASIAAGGGARCLLLHDVQLFAVALPPADVRAALQGRALAPRSGWEDSVSVVDVDDAATVGAASGLTEPDAPSGSQLMSRLPPWFTTLPRRAASGAERSLARQRERIWLWGAAEATAASSLSRELEDDQVLESMEPAAAGGGPLAAVPSAHMLMRSKGGPTPSREAGADAAAVAGLLSSPWLSSRPVQQYSSVPEMLRARFGDGASPRHDASSAAANCEPASPARAGTSRGAGSRDESLAPSQGPASRSAGGTGLVSQLPSADWLTARSDLDSGATEHWNALAMLQSRAGLAAVLGSARSSDGSEGDSKTRSEARPGASADGSEWIRPMLQFMADAPDLGSAADEAMRAAMLQSSWRPLAPPPRHPRQTQRGTGLQARGLIVWVDVYDQRLPAVVDREIERRPEIRARLLPGPRCGDLAGTTVHVAVTSAYVRVPLGAVGAAAGAILALGAPLGVGSARADGASDGEVDVSLKHILNDSLLLPQALLRGRAGSEEACPTASLPAPLPSLAAQASAMADACGSPVALRVDPRAGALFLHDDPSGLGRGPTWPALLADDASRISAEPSAGGLVHHHHHHHHDAAVTSTRAGADALATLEAARIVRALVVSCGVATRDIAGPLRGLLLRTGREHARAVASHAVAAAVEGAASLPDFARVQAVGAGCASALGPLARAARRQRVTEGRAMRGVAPSYRTYTARKRLAAPPALRGLGQHVMDASPGLFVVDADPFPLLKDRLSHPRGLREAYAWLAEAAAASLGVAGACDPADVAAGSTASSYRC</sequence>
<gene>
    <name evidence="2" type="ORF">FNF28_00362</name>
</gene>
<accession>A0A5A8E2K9</accession>
<dbReference type="PANTHER" id="PTHR45725">
    <property type="entry name" value="FORMIN HOMOLOGY 2 FAMILY MEMBER"/>
    <property type="match status" value="1"/>
</dbReference>
<organism evidence="2 3">
    <name type="scientific">Cafeteria roenbergensis</name>
    <name type="common">Marine flagellate</name>
    <dbReference type="NCBI Taxonomy" id="33653"/>
    <lineage>
        <taxon>Eukaryota</taxon>
        <taxon>Sar</taxon>
        <taxon>Stramenopiles</taxon>
        <taxon>Bigyra</taxon>
        <taxon>Opalozoa</taxon>
        <taxon>Bicosoecida</taxon>
        <taxon>Cafeteriaceae</taxon>
        <taxon>Cafeteria</taxon>
    </lineage>
</organism>
<dbReference type="Proteomes" id="UP000324907">
    <property type="component" value="Unassembled WGS sequence"/>
</dbReference>
<dbReference type="Gene3D" id="2.30.30.140">
    <property type="match status" value="1"/>
</dbReference>
<protein>
    <submittedName>
        <fullName evidence="2">Uncharacterized protein</fullName>
    </submittedName>
</protein>
<feature type="compositionally biased region" description="Acidic residues" evidence="1">
    <location>
        <begin position="906"/>
        <end position="925"/>
    </location>
</feature>
<feature type="region of interest" description="Disordered" evidence="1">
    <location>
        <begin position="192"/>
        <end position="215"/>
    </location>
</feature>
<feature type="region of interest" description="Disordered" evidence="1">
    <location>
        <begin position="24"/>
        <end position="84"/>
    </location>
</feature>
<feature type="compositionally biased region" description="Acidic residues" evidence="1">
    <location>
        <begin position="703"/>
        <end position="715"/>
    </location>
</feature>
<feature type="compositionally biased region" description="Basic and acidic residues" evidence="1">
    <location>
        <begin position="2352"/>
        <end position="2362"/>
    </location>
</feature>
<feature type="region of interest" description="Disordered" evidence="1">
    <location>
        <begin position="2018"/>
        <end position="2099"/>
    </location>
</feature>
<feature type="region of interest" description="Disordered" evidence="1">
    <location>
        <begin position="1161"/>
        <end position="1180"/>
    </location>
</feature>
<feature type="compositionally biased region" description="Acidic residues" evidence="1">
    <location>
        <begin position="2053"/>
        <end position="2082"/>
    </location>
</feature>
<feature type="compositionally biased region" description="Low complexity" evidence="1">
    <location>
        <begin position="69"/>
        <end position="84"/>
    </location>
</feature>
<dbReference type="InterPro" id="IPR051425">
    <property type="entry name" value="Formin_Homology"/>
</dbReference>
<feature type="region of interest" description="Disordered" evidence="1">
    <location>
        <begin position="684"/>
        <end position="717"/>
    </location>
</feature>
<proteinExistence type="predicted"/>
<feature type="compositionally biased region" description="Acidic residues" evidence="1">
    <location>
        <begin position="2023"/>
        <end position="2038"/>
    </location>
</feature>
<feature type="compositionally biased region" description="Basic and acidic residues" evidence="1">
    <location>
        <begin position="1615"/>
        <end position="1624"/>
    </location>
</feature>